<evidence type="ECO:0000313" key="4">
    <source>
        <dbReference type="Proteomes" id="UP000254079"/>
    </source>
</evidence>
<proteinExistence type="predicted"/>
<dbReference type="InterPro" id="IPR013609">
    <property type="entry name" value="Stf-like_N"/>
</dbReference>
<reference evidence="3 4" key="1">
    <citation type="submission" date="2018-06" db="EMBL/GenBank/DDBJ databases">
        <authorList>
            <consortium name="Pathogen Informatics"/>
            <person name="Doyle S."/>
        </authorList>
    </citation>
    <scope>NUCLEOTIDE SEQUENCE [LARGE SCALE GENOMIC DNA]</scope>
    <source>
        <strain evidence="3 4">NCTC8622</strain>
    </source>
</reference>
<feature type="compositionally biased region" description="Polar residues" evidence="1">
    <location>
        <begin position="53"/>
        <end position="63"/>
    </location>
</feature>
<feature type="region of interest" description="Disordered" evidence="1">
    <location>
        <begin position="40"/>
        <end position="71"/>
    </location>
</feature>
<evidence type="ECO:0000313" key="3">
    <source>
        <dbReference type="EMBL" id="STI86811.1"/>
    </source>
</evidence>
<dbReference type="Proteomes" id="UP000254079">
    <property type="component" value="Unassembled WGS sequence"/>
</dbReference>
<accession>A0A376UDN2</accession>
<protein>
    <submittedName>
        <fullName evidence="3">Tail fiber protein</fullName>
    </submittedName>
</protein>
<dbReference type="Pfam" id="PF08400">
    <property type="entry name" value="phage_tail_N"/>
    <property type="match status" value="1"/>
</dbReference>
<evidence type="ECO:0000256" key="1">
    <source>
        <dbReference type="SAM" id="MobiDB-lite"/>
    </source>
</evidence>
<feature type="domain" description="Lambda-like tail fibre protein N-terminal" evidence="2">
    <location>
        <begin position="5"/>
        <end position="57"/>
    </location>
</feature>
<gene>
    <name evidence="3" type="ORF">NCTC8622_05947</name>
</gene>
<sequence length="71" mass="7878">MKILNPGTLNDFLGAMSEDDVRPEALRRFELMVEEAARHAEEAKKNAGEAETSARNAGNISQSGRRERCKC</sequence>
<dbReference type="EMBL" id="UGCP01000002">
    <property type="protein sequence ID" value="STI86811.1"/>
    <property type="molecule type" value="Genomic_DNA"/>
</dbReference>
<evidence type="ECO:0000259" key="2">
    <source>
        <dbReference type="Pfam" id="PF08400"/>
    </source>
</evidence>
<organism evidence="3 4">
    <name type="scientific">Escherichia coli</name>
    <dbReference type="NCBI Taxonomy" id="562"/>
    <lineage>
        <taxon>Bacteria</taxon>
        <taxon>Pseudomonadati</taxon>
        <taxon>Pseudomonadota</taxon>
        <taxon>Gammaproteobacteria</taxon>
        <taxon>Enterobacterales</taxon>
        <taxon>Enterobacteriaceae</taxon>
        <taxon>Escherichia</taxon>
    </lineage>
</organism>
<dbReference type="AlphaFoldDB" id="A0A376UDN2"/>
<name>A0A376UDN2_ECOLX</name>